<proteinExistence type="predicted"/>
<accession>A0ABM7WZS4</accession>
<reference evidence="3" key="1">
    <citation type="journal article" date="2022" name="Int. J. Syst. Evol. Microbiol.">
        <title>Anaeromyxobacter oryzae sp. nov., Anaeromyxobacter diazotrophicus sp. nov. and Anaeromyxobacter paludicola sp. nov., isolated from paddy soils.</title>
        <authorList>
            <person name="Itoh H."/>
            <person name="Xu Z."/>
            <person name="Mise K."/>
            <person name="Masuda Y."/>
            <person name="Ushijima N."/>
            <person name="Hayakawa C."/>
            <person name="Shiratori Y."/>
            <person name="Senoo K."/>
        </authorList>
    </citation>
    <scope>NUCLEOTIDE SEQUENCE [LARGE SCALE GENOMIC DNA]</scope>
    <source>
        <strain evidence="3">Red232</strain>
    </source>
</reference>
<evidence type="ECO:0000313" key="3">
    <source>
        <dbReference type="Proteomes" id="UP001162891"/>
    </source>
</evidence>
<dbReference type="RefSeq" id="WP_248353506.1">
    <property type="nucleotide sequence ID" value="NZ_AP025591.1"/>
</dbReference>
<dbReference type="EMBL" id="AP025591">
    <property type="protein sequence ID" value="BDG04985.1"/>
    <property type="molecule type" value="Genomic_DNA"/>
</dbReference>
<gene>
    <name evidence="2" type="ORF">AMOR_39810</name>
</gene>
<sequence length="72" mass="8050">MNTAVPNTAPEALLTAKEVAGLLKASESMIYKLQREGRLPAIRIGWLLRFHPDTVRAFMRGEPIPPRPVRAK</sequence>
<evidence type="ECO:0000313" key="2">
    <source>
        <dbReference type="EMBL" id="BDG04985.1"/>
    </source>
</evidence>
<protein>
    <recommendedName>
        <fullName evidence="1">Helix-turn-helix domain-containing protein</fullName>
    </recommendedName>
</protein>
<dbReference type="InterPro" id="IPR041657">
    <property type="entry name" value="HTH_17"/>
</dbReference>
<keyword evidence="3" id="KW-1185">Reference proteome</keyword>
<evidence type="ECO:0000259" key="1">
    <source>
        <dbReference type="Pfam" id="PF12728"/>
    </source>
</evidence>
<dbReference type="Proteomes" id="UP001162891">
    <property type="component" value="Chromosome"/>
</dbReference>
<dbReference type="NCBIfam" id="TIGR01764">
    <property type="entry name" value="excise"/>
    <property type="match status" value="1"/>
</dbReference>
<dbReference type="InterPro" id="IPR009061">
    <property type="entry name" value="DNA-bd_dom_put_sf"/>
</dbReference>
<dbReference type="Pfam" id="PF12728">
    <property type="entry name" value="HTH_17"/>
    <property type="match status" value="1"/>
</dbReference>
<name>A0ABM7WZS4_9BACT</name>
<dbReference type="SUPFAM" id="SSF46955">
    <property type="entry name" value="Putative DNA-binding domain"/>
    <property type="match status" value="1"/>
</dbReference>
<organism evidence="2 3">
    <name type="scientific">Anaeromyxobacter oryzae</name>
    <dbReference type="NCBI Taxonomy" id="2918170"/>
    <lineage>
        <taxon>Bacteria</taxon>
        <taxon>Pseudomonadati</taxon>
        <taxon>Myxococcota</taxon>
        <taxon>Myxococcia</taxon>
        <taxon>Myxococcales</taxon>
        <taxon>Cystobacterineae</taxon>
        <taxon>Anaeromyxobacteraceae</taxon>
        <taxon>Anaeromyxobacter</taxon>
    </lineage>
</organism>
<dbReference type="InterPro" id="IPR010093">
    <property type="entry name" value="SinI_DNA-bd"/>
</dbReference>
<feature type="domain" description="Helix-turn-helix" evidence="1">
    <location>
        <begin position="13"/>
        <end position="61"/>
    </location>
</feature>